<evidence type="ECO:0000256" key="1">
    <source>
        <dbReference type="SAM" id="Phobius"/>
    </source>
</evidence>
<proteinExistence type="predicted"/>
<feature type="transmembrane region" description="Helical" evidence="1">
    <location>
        <begin position="80"/>
        <end position="99"/>
    </location>
</feature>
<comment type="caution">
    <text evidence="2">The sequence shown here is derived from an EMBL/GenBank/DDBJ whole genome shotgun (WGS) entry which is preliminary data.</text>
</comment>
<protein>
    <recommendedName>
        <fullName evidence="4">DoxX family protein</fullName>
    </recommendedName>
</protein>
<keyword evidence="3" id="KW-1185">Reference proteome</keyword>
<organism evidence="2 3">
    <name type="scientific">Neoroseomonas marina</name>
    <dbReference type="NCBI Taxonomy" id="1232220"/>
    <lineage>
        <taxon>Bacteria</taxon>
        <taxon>Pseudomonadati</taxon>
        <taxon>Pseudomonadota</taxon>
        <taxon>Alphaproteobacteria</taxon>
        <taxon>Acetobacterales</taxon>
        <taxon>Acetobacteraceae</taxon>
        <taxon>Neoroseomonas</taxon>
    </lineage>
</organism>
<keyword evidence="1" id="KW-0812">Transmembrane</keyword>
<evidence type="ECO:0008006" key="4">
    <source>
        <dbReference type="Google" id="ProtNLM"/>
    </source>
</evidence>
<name>A0A848EES6_9PROT</name>
<accession>A0A848EES6</accession>
<feature type="transmembrane region" description="Helical" evidence="1">
    <location>
        <begin position="12"/>
        <end position="36"/>
    </location>
</feature>
<feature type="transmembrane region" description="Helical" evidence="1">
    <location>
        <begin position="105"/>
        <end position="121"/>
    </location>
</feature>
<gene>
    <name evidence="2" type="ORF">GWK16_11340</name>
</gene>
<dbReference type="RefSeq" id="WP_170054074.1">
    <property type="nucleotide sequence ID" value="NZ_JABBKX010000003.1"/>
</dbReference>
<evidence type="ECO:0000313" key="2">
    <source>
        <dbReference type="EMBL" id="NMJ41838.1"/>
    </source>
</evidence>
<dbReference type="Proteomes" id="UP000548582">
    <property type="component" value="Unassembled WGS sequence"/>
</dbReference>
<keyword evidence="1" id="KW-0472">Membrane</keyword>
<keyword evidence="1" id="KW-1133">Transmembrane helix</keyword>
<sequence length="130" mass="14281">MFRRLTVDVPRILLGLLFLFAAVDGFAWILTGHRLVHPPTSAAGLRFEDALKDSGFLWPLMKSIDLIAALLLLTNRAPALGLLLLLPIITVIVLFHLVLNPGGTPIAVALAVLTAMLVFAYRDRYQALLR</sequence>
<dbReference type="EMBL" id="JABBKX010000003">
    <property type="protein sequence ID" value="NMJ41838.1"/>
    <property type="molecule type" value="Genomic_DNA"/>
</dbReference>
<feature type="transmembrane region" description="Helical" evidence="1">
    <location>
        <begin position="56"/>
        <end position="73"/>
    </location>
</feature>
<dbReference type="AlphaFoldDB" id="A0A848EES6"/>
<evidence type="ECO:0000313" key="3">
    <source>
        <dbReference type="Proteomes" id="UP000548582"/>
    </source>
</evidence>
<reference evidence="2 3" key="1">
    <citation type="submission" date="2020-03" db="EMBL/GenBank/DDBJ databases">
        <authorList>
            <person name="Sun Q."/>
        </authorList>
    </citation>
    <scope>NUCLEOTIDE SEQUENCE [LARGE SCALE GENOMIC DNA]</scope>
    <source>
        <strain evidence="2 3">JC162</strain>
    </source>
</reference>